<accession>A0A1M5WV18</accession>
<dbReference type="RefSeq" id="WP_072831753.1">
    <property type="nucleotide sequence ID" value="NZ_FQXP01000006.1"/>
</dbReference>
<evidence type="ECO:0000313" key="1">
    <source>
        <dbReference type="EMBL" id="SHH90964.1"/>
    </source>
</evidence>
<proteinExistence type="predicted"/>
<dbReference type="GO" id="GO:0016301">
    <property type="term" value="F:kinase activity"/>
    <property type="evidence" value="ECO:0007669"/>
    <property type="project" value="UniProtKB-KW"/>
</dbReference>
<keyword evidence="2" id="KW-1185">Reference proteome</keyword>
<keyword evidence="1" id="KW-0418">Kinase</keyword>
<evidence type="ECO:0000313" key="2">
    <source>
        <dbReference type="Proteomes" id="UP000184526"/>
    </source>
</evidence>
<dbReference type="InterPro" id="IPR011009">
    <property type="entry name" value="Kinase-like_dom_sf"/>
</dbReference>
<protein>
    <submittedName>
        <fullName evidence="1">Predicted Ser/Thr protein kinase</fullName>
    </submittedName>
</protein>
<dbReference type="EMBL" id="FQXP01000006">
    <property type="protein sequence ID" value="SHH90964.1"/>
    <property type="molecule type" value="Genomic_DNA"/>
</dbReference>
<organism evidence="1 2">
    <name type="scientific">Clostridium collagenovorans DSM 3089</name>
    <dbReference type="NCBI Taxonomy" id="1121306"/>
    <lineage>
        <taxon>Bacteria</taxon>
        <taxon>Bacillati</taxon>
        <taxon>Bacillota</taxon>
        <taxon>Clostridia</taxon>
        <taxon>Eubacteriales</taxon>
        <taxon>Clostridiaceae</taxon>
        <taxon>Clostridium</taxon>
    </lineage>
</organism>
<gene>
    <name evidence="1" type="ORF">SAMN02745196_01868</name>
</gene>
<dbReference type="SUPFAM" id="SSF56112">
    <property type="entry name" value="Protein kinase-like (PK-like)"/>
    <property type="match status" value="1"/>
</dbReference>
<dbReference type="STRING" id="1121306.SAMN02745196_01868"/>
<name>A0A1M5WV18_9CLOT</name>
<reference evidence="1 2" key="1">
    <citation type="submission" date="2016-11" db="EMBL/GenBank/DDBJ databases">
        <authorList>
            <person name="Jaros S."/>
            <person name="Januszkiewicz K."/>
            <person name="Wedrychowicz H."/>
        </authorList>
    </citation>
    <scope>NUCLEOTIDE SEQUENCE [LARGE SCALE GENOMIC DNA]</scope>
    <source>
        <strain evidence="1 2">DSM 3089</strain>
    </source>
</reference>
<dbReference type="AlphaFoldDB" id="A0A1M5WV18"/>
<keyword evidence="1" id="KW-0808">Transferase</keyword>
<sequence length="194" mass="22745">MRNRDVEELNLLEYKFLGKGNNGAVYLMPGNKAIKICNVVDSCAGEAEILEYVNGNNYFPKIYEYGGNYIVRDFVDGVCFRDYIKKNGLSEDLAEKLIELLKEFKKLKFKKQDVRCKDIYILKDGNLMIIDPKGFLNKKRNYPRHLCKGLDTFGCLEVFLEVLKKRERGLYVRWIDSLLEDREERAKEYLALMK</sequence>
<dbReference type="Proteomes" id="UP000184526">
    <property type="component" value="Unassembled WGS sequence"/>
</dbReference>